<sequence length="451" mass="47317">MKHTEIGMFTGTAGGPPVAERSSDGERDPSLLMKGRSLAAELLDRRQRVPLAVGVVIAALALVPVAILPSESAIYAGIANPSPTLHTYTAAIVVAGVVVAIRATRGFLTGLLLWAPFLVWLIIFMISAWDPSARTVSGLLQLALGAITFAIGVAGEAQDRARSFLVWAFAIAAWIQLAAILLASIGLPLRRIGGQQALDVLGRATGLTSHPGELAKLLFFCGLCALMLPQRTTWERWAAWLTLGAVLVGVSLAQSRSVLVAIISMIVIFVLLELTAGRWQRRHFVVIGITLALGAASLPWLIARFSADPSGGARGHVAKVAFHAIEAHPWAGVGPNGYVAVVGATDPLTAGGVPVHNVFLLSAAEVGVAGAFYLWLPFLVVAARAIYYTWRTRGSDLAARVVVSALPGIGLIAMTGWGLMQGPYFLIFSLVLGYFGARAGTGSGQVGDGLN</sequence>
<dbReference type="RefSeq" id="WP_308710386.1">
    <property type="nucleotide sequence ID" value="NZ_JAVHUY010000001.1"/>
</dbReference>
<keyword evidence="2 6" id="KW-0812">Transmembrane</keyword>
<dbReference type="Proteomes" id="UP001230908">
    <property type="component" value="Unassembled WGS sequence"/>
</dbReference>
<evidence type="ECO:0000256" key="1">
    <source>
        <dbReference type="ARBA" id="ARBA00004141"/>
    </source>
</evidence>
<keyword evidence="9" id="KW-1185">Reference proteome</keyword>
<dbReference type="Pfam" id="PF04932">
    <property type="entry name" value="Wzy_C"/>
    <property type="match status" value="1"/>
</dbReference>
<evidence type="ECO:0000313" key="8">
    <source>
        <dbReference type="EMBL" id="MDQ7903115.1"/>
    </source>
</evidence>
<dbReference type="PANTHER" id="PTHR37422">
    <property type="entry name" value="TEICHURONIC ACID BIOSYNTHESIS PROTEIN TUAE"/>
    <property type="match status" value="1"/>
</dbReference>
<proteinExistence type="predicted"/>
<feature type="transmembrane region" description="Helical" evidence="6">
    <location>
        <begin position="135"/>
        <end position="154"/>
    </location>
</feature>
<feature type="transmembrane region" description="Helical" evidence="6">
    <location>
        <begin position="49"/>
        <end position="67"/>
    </location>
</feature>
<feature type="transmembrane region" description="Helical" evidence="6">
    <location>
        <begin position="209"/>
        <end position="228"/>
    </location>
</feature>
<evidence type="ECO:0000256" key="6">
    <source>
        <dbReference type="SAM" id="Phobius"/>
    </source>
</evidence>
<accession>A0ABU0Z7T4</accession>
<dbReference type="InterPro" id="IPR051533">
    <property type="entry name" value="WaaL-like"/>
</dbReference>
<comment type="caution">
    <text evidence="8">The sequence shown here is derived from an EMBL/GenBank/DDBJ whole genome shotgun (WGS) entry which is preliminary data.</text>
</comment>
<dbReference type="PANTHER" id="PTHR37422:SF13">
    <property type="entry name" value="LIPOPOLYSACCHARIDE BIOSYNTHESIS PROTEIN PA4999-RELATED"/>
    <property type="match status" value="1"/>
</dbReference>
<keyword evidence="3 6" id="KW-1133">Transmembrane helix</keyword>
<feature type="transmembrane region" description="Helical" evidence="6">
    <location>
        <begin position="284"/>
        <end position="302"/>
    </location>
</feature>
<protein>
    <recommendedName>
        <fullName evidence="7">O-antigen ligase-related domain-containing protein</fullName>
    </recommendedName>
</protein>
<organism evidence="8 9">
    <name type="scientific">Phytohabitans maris</name>
    <dbReference type="NCBI Taxonomy" id="3071409"/>
    <lineage>
        <taxon>Bacteria</taxon>
        <taxon>Bacillati</taxon>
        <taxon>Actinomycetota</taxon>
        <taxon>Actinomycetes</taxon>
        <taxon>Micromonosporales</taxon>
        <taxon>Micromonosporaceae</taxon>
    </lineage>
</organism>
<comment type="subcellular location">
    <subcellularLocation>
        <location evidence="1">Membrane</location>
        <topology evidence="1">Multi-pass membrane protein</topology>
    </subcellularLocation>
</comment>
<feature type="transmembrane region" description="Helical" evidence="6">
    <location>
        <begin position="259"/>
        <end position="277"/>
    </location>
</feature>
<keyword evidence="4 6" id="KW-0472">Membrane</keyword>
<evidence type="ECO:0000259" key="7">
    <source>
        <dbReference type="Pfam" id="PF04932"/>
    </source>
</evidence>
<feature type="transmembrane region" description="Helical" evidence="6">
    <location>
        <begin position="87"/>
        <end position="104"/>
    </location>
</feature>
<reference evidence="8 9" key="1">
    <citation type="submission" date="2023-08" db="EMBL/GenBank/DDBJ databases">
        <title>Phytohabitans sansha sp. nov., isolated from marine sediment.</title>
        <authorList>
            <person name="Zhao Y."/>
            <person name="Yi K."/>
        </authorList>
    </citation>
    <scope>NUCLEOTIDE SEQUENCE [LARGE SCALE GENOMIC DNA]</scope>
    <source>
        <strain evidence="8 9">ZYX-F-186</strain>
    </source>
</reference>
<evidence type="ECO:0000256" key="4">
    <source>
        <dbReference type="ARBA" id="ARBA00023136"/>
    </source>
</evidence>
<feature type="transmembrane region" description="Helical" evidence="6">
    <location>
        <begin position="166"/>
        <end position="189"/>
    </location>
</feature>
<name>A0ABU0Z7T4_9ACTN</name>
<feature type="transmembrane region" description="Helical" evidence="6">
    <location>
        <begin position="397"/>
        <end position="417"/>
    </location>
</feature>
<evidence type="ECO:0000256" key="3">
    <source>
        <dbReference type="ARBA" id="ARBA00022989"/>
    </source>
</evidence>
<dbReference type="InterPro" id="IPR007016">
    <property type="entry name" value="O-antigen_ligase-rel_domated"/>
</dbReference>
<feature type="region of interest" description="Disordered" evidence="5">
    <location>
        <begin position="1"/>
        <end position="29"/>
    </location>
</feature>
<feature type="domain" description="O-antigen ligase-related" evidence="7">
    <location>
        <begin position="244"/>
        <end position="373"/>
    </location>
</feature>
<feature type="transmembrane region" description="Helical" evidence="6">
    <location>
        <begin position="111"/>
        <end position="129"/>
    </location>
</feature>
<evidence type="ECO:0000256" key="2">
    <source>
        <dbReference type="ARBA" id="ARBA00022692"/>
    </source>
</evidence>
<feature type="transmembrane region" description="Helical" evidence="6">
    <location>
        <begin position="372"/>
        <end position="390"/>
    </location>
</feature>
<gene>
    <name evidence="8" type="ORF">RB614_01100</name>
</gene>
<feature type="transmembrane region" description="Helical" evidence="6">
    <location>
        <begin position="237"/>
        <end position="253"/>
    </location>
</feature>
<evidence type="ECO:0000256" key="5">
    <source>
        <dbReference type="SAM" id="MobiDB-lite"/>
    </source>
</evidence>
<evidence type="ECO:0000313" key="9">
    <source>
        <dbReference type="Proteomes" id="UP001230908"/>
    </source>
</evidence>
<dbReference type="EMBL" id="JAVHUY010000001">
    <property type="protein sequence ID" value="MDQ7903115.1"/>
    <property type="molecule type" value="Genomic_DNA"/>
</dbReference>